<dbReference type="Proteomes" id="UP000646827">
    <property type="component" value="Unassembled WGS sequence"/>
</dbReference>
<dbReference type="OrthoDB" id="2287304at2759"/>
<sequence length="100" mass="11211">MYTSGKEGTSTVILEAVASHDLWIWHSFFGVPGSCNDLKVLHKSPLFDEVINGNAPSVTYTVNNNHGEVVAEATKNETERNEQQIWAKNRFTSESERQES</sequence>
<dbReference type="Pfam" id="PF04827">
    <property type="entry name" value="Plant_tran"/>
    <property type="match status" value="1"/>
</dbReference>
<gene>
    <name evidence="2" type="ORF">INT45_003715</name>
</gene>
<evidence type="ECO:0000256" key="1">
    <source>
        <dbReference type="SAM" id="MobiDB-lite"/>
    </source>
</evidence>
<accession>A0A8H7S858</accession>
<proteinExistence type="predicted"/>
<evidence type="ECO:0000313" key="2">
    <source>
        <dbReference type="EMBL" id="KAG2224575.1"/>
    </source>
</evidence>
<reference evidence="2 3" key="1">
    <citation type="submission" date="2020-12" db="EMBL/GenBank/DDBJ databases">
        <title>Metabolic potential, ecology and presence of endohyphal bacteria is reflected in genomic diversity of Mucoromycotina.</title>
        <authorList>
            <person name="Muszewska A."/>
            <person name="Okrasinska A."/>
            <person name="Steczkiewicz K."/>
            <person name="Drgas O."/>
            <person name="Orlowska M."/>
            <person name="Perlinska-Lenart U."/>
            <person name="Aleksandrzak-Piekarczyk T."/>
            <person name="Szatraj K."/>
            <person name="Zielenkiewicz U."/>
            <person name="Pilsyk S."/>
            <person name="Malc E."/>
            <person name="Mieczkowski P."/>
            <person name="Kruszewska J.S."/>
            <person name="Biernat P."/>
            <person name="Pawlowska J."/>
        </authorList>
    </citation>
    <scope>NUCLEOTIDE SEQUENCE [LARGE SCALE GENOMIC DNA]</scope>
    <source>
        <strain evidence="2 3">CBS 142.35</strain>
    </source>
</reference>
<evidence type="ECO:0000313" key="3">
    <source>
        <dbReference type="Proteomes" id="UP000646827"/>
    </source>
</evidence>
<feature type="compositionally biased region" description="Basic and acidic residues" evidence="1">
    <location>
        <begin position="91"/>
        <end position="100"/>
    </location>
</feature>
<comment type="caution">
    <text evidence="2">The sequence shown here is derived from an EMBL/GenBank/DDBJ whole genome shotgun (WGS) entry which is preliminary data.</text>
</comment>
<dbReference type="InterPro" id="IPR006912">
    <property type="entry name" value="Harbinger_derived_prot"/>
</dbReference>
<feature type="region of interest" description="Disordered" evidence="1">
    <location>
        <begin position="75"/>
        <end position="100"/>
    </location>
</feature>
<dbReference type="EMBL" id="JAEPRB010000040">
    <property type="protein sequence ID" value="KAG2224575.1"/>
    <property type="molecule type" value="Genomic_DNA"/>
</dbReference>
<dbReference type="AlphaFoldDB" id="A0A8H7S858"/>
<organism evidence="2 3">
    <name type="scientific">Circinella minor</name>
    <dbReference type="NCBI Taxonomy" id="1195481"/>
    <lineage>
        <taxon>Eukaryota</taxon>
        <taxon>Fungi</taxon>
        <taxon>Fungi incertae sedis</taxon>
        <taxon>Mucoromycota</taxon>
        <taxon>Mucoromycotina</taxon>
        <taxon>Mucoromycetes</taxon>
        <taxon>Mucorales</taxon>
        <taxon>Lichtheimiaceae</taxon>
        <taxon>Circinella</taxon>
    </lineage>
</organism>
<name>A0A8H7S858_9FUNG</name>
<protein>
    <submittedName>
        <fullName evidence="2">Uncharacterized protein</fullName>
    </submittedName>
</protein>
<keyword evidence="3" id="KW-1185">Reference proteome</keyword>